<keyword evidence="4 5" id="KW-0274">FAD</keyword>
<dbReference type="Pfam" id="PF05199">
    <property type="entry name" value="GMC_oxred_C"/>
    <property type="match status" value="1"/>
</dbReference>
<reference evidence="9 10" key="1">
    <citation type="submission" date="2020-11" db="EMBL/GenBank/DDBJ databases">
        <title>Amino acid is mineralized and recycled by bacteria in oceanic microbiome.</title>
        <authorList>
            <person name="Zheng L.Y."/>
        </authorList>
    </citation>
    <scope>NUCLEOTIDE SEQUENCE [LARGE SCALE GENOMIC DNA]</scope>
    <source>
        <strain evidence="9 10">A32-1</strain>
    </source>
</reference>
<evidence type="ECO:0000313" key="9">
    <source>
        <dbReference type="EMBL" id="QPE05885.1"/>
    </source>
</evidence>
<protein>
    <submittedName>
        <fullName evidence="9">GMC family oxidoreductase N-terminal domain-containing protein</fullName>
    </submittedName>
</protein>
<dbReference type="Gene3D" id="3.50.50.60">
    <property type="entry name" value="FAD/NAD(P)-binding domain"/>
    <property type="match status" value="1"/>
</dbReference>
<dbReference type="InterPro" id="IPR036188">
    <property type="entry name" value="FAD/NAD-bd_sf"/>
</dbReference>
<dbReference type="EMBL" id="CP064760">
    <property type="protein sequence ID" value="QPE05885.1"/>
    <property type="molecule type" value="Genomic_DNA"/>
</dbReference>
<evidence type="ECO:0000313" key="10">
    <source>
        <dbReference type="Proteomes" id="UP000594480"/>
    </source>
</evidence>
<dbReference type="PANTHER" id="PTHR11552">
    <property type="entry name" value="GLUCOSE-METHANOL-CHOLINE GMC OXIDOREDUCTASE"/>
    <property type="match status" value="1"/>
</dbReference>
<evidence type="ECO:0000256" key="4">
    <source>
        <dbReference type="ARBA" id="ARBA00022827"/>
    </source>
</evidence>
<dbReference type="SUPFAM" id="SSF51905">
    <property type="entry name" value="FAD/NAD(P)-binding domain"/>
    <property type="match status" value="1"/>
</dbReference>
<dbReference type="InterPro" id="IPR012132">
    <property type="entry name" value="GMC_OxRdtase"/>
</dbReference>
<dbReference type="Pfam" id="PF00732">
    <property type="entry name" value="GMC_oxred_N"/>
    <property type="match status" value="1"/>
</dbReference>
<evidence type="ECO:0000256" key="5">
    <source>
        <dbReference type="PIRSR" id="PIRSR000137-2"/>
    </source>
</evidence>
<evidence type="ECO:0000256" key="2">
    <source>
        <dbReference type="ARBA" id="ARBA00010790"/>
    </source>
</evidence>
<dbReference type="GO" id="GO:0050660">
    <property type="term" value="F:flavin adenine dinucleotide binding"/>
    <property type="evidence" value="ECO:0007669"/>
    <property type="project" value="InterPro"/>
</dbReference>
<evidence type="ECO:0000256" key="3">
    <source>
        <dbReference type="ARBA" id="ARBA00022630"/>
    </source>
</evidence>
<name>A0A7S8MZ61_9MICO</name>
<feature type="binding site" evidence="5">
    <location>
        <position position="78"/>
    </location>
    <ligand>
        <name>FAD</name>
        <dbReference type="ChEBI" id="CHEBI:57692"/>
    </ligand>
</feature>
<comment type="cofactor">
    <cofactor evidence="1 5">
        <name>FAD</name>
        <dbReference type="ChEBI" id="CHEBI:57692"/>
    </cofactor>
</comment>
<dbReference type="SUPFAM" id="SSF54373">
    <property type="entry name" value="FAD-linked reductases, C-terminal domain"/>
    <property type="match status" value="1"/>
</dbReference>
<dbReference type="PANTHER" id="PTHR11552:SF147">
    <property type="entry name" value="CHOLINE DEHYDROGENASE, MITOCHONDRIAL"/>
    <property type="match status" value="1"/>
</dbReference>
<evidence type="ECO:0000256" key="7">
    <source>
        <dbReference type="SAM" id="MobiDB-lite"/>
    </source>
</evidence>
<feature type="binding site" evidence="5">
    <location>
        <begin position="11"/>
        <end position="12"/>
    </location>
    <ligand>
        <name>FAD</name>
        <dbReference type="ChEBI" id="CHEBI:57692"/>
    </ligand>
</feature>
<organism evidence="9 10">
    <name type="scientific">Microbacterium schleiferi</name>
    <dbReference type="NCBI Taxonomy" id="69362"/>
    <lineage>
        <taxon>Bacteria</taxon>
        <taxon>Bacillati</taxon>
        <taxon>Actinomycetota</taxon>
        <taxon>Actinomycetes</taxon>
        <taxon>Micrococcales</taxon>
        <taxon>Microbacteriaceae</taxon>
        <taxon>Microbacterium</taxon>
    </lineage>
</organism>
<dbReference type="InterPro" id="IPR007867">
    <property type="entry name" value="GMC_OxRtase_C"/>
</dbReference>
<accession>A0A7S8MZ61</accession>
<gene>
    <name evidence="9" type="ORF">IT882_01130</name>
</gene>
<dbReference type="AlphaFoldDB" id="A0A7S8MZ61"/>
<comment type="similarity">
    <text evidence="2 6">Belongs to the GMC oxidoreductase family.</text>
</comment>
<dbReference type="KEGG" id="msf:IT882_01130"/>
<evidence type="ECO:0000256" key="6">
    <source>
        <dbReference type="RuleBase" id="RU003968"/>
    </source>
</evidence>
<feature type="region of interest" description="Disordered" evidence="7">
    <location>
        <begin position="156"/>
        <end position="184"/>
    </location>
</feature>
<sequence length="520" mass="54601">MVTTIIVGAGTSGCVLAARLAEDPARQVILIEAGGIEIPPELRDASSIQGAMPGHPANWSFLGHLTPELAYTVVRGKVLGGSSTVNGAYFVRARRTDHDRWASVGGARWSYEQALPIWRSIESDHDFPDSDLHGNSGPVPVSRATPGTLALAFRAAAAGRGHRDEPDKNGSQAPGVGPVPSNVADGVRVNTGMSYLPASRRPGNVRLQAGTQVGRILFDRSRAVGVETSRGVVRGDEIVLAAGAIGSARILLTSGIGTPEDLERLGIRVHSDVPVGAAFSDHPDISLSWQPEAPSFDPAERVAFPEALNLDSGDHPDGDLELLLSVKPLGYLLTGSLRLRDGVAAGLRHPLRVLRAVAGISRRRAAAQLAHRDDLPLIVGLQAPAGRGTLALQDADPSAAPRIDYRYLEEETDRARMRTGIREAVALVEAMGGRATEVAASDLDDDATLDAWMRSHLGTAIHMCGTAPMGPVVDGAGRVHGVEGLRVADTSILPMVPVRGPAASAVLVGELVARAMRDGD</sequence>
<evidence type="ECO:0000256" key="1">
    <source>
        <dbReference type="ARBA" id="ARBA00001974"/>
    </source>
</evidence>
<dbReference type="Gene3D" id="3.30.410.40">
    <property type="match status" value="1"/>
</dbReference>
<feature type="domain" description="Glucose-methanol-choline oxidoreductase N-terminal" evidence="8">
    <location>
        <begin position="76"/>
        <end position="99"/>
    </location>
</feature>
<dbReference type="Proteomes" id="UP000594480">
    <property type="component" value="Chromosome"/>
</dbReference>
<dbReference type="PIRSF" id="PIRSF000137">
    <property type="entry name" value="Alcohol_oxidase"/>
    <property type="match status" value="1"/>
</dbReference>
<dbReference type="InterPro" id="IPR000172">
    <property type="entry name" value="GMC_OxRdtase_N"/>
</dbReference>
<dbReference type="PROSITE" id="PS00623">
    <property type="entry name" value="GMC_OXRED_1"/>
    <property type="match status" value="1"/>
</dbReference>
<evidence type="ECO:0000259" key="8">
    <source>
        <dbReference type="PROSITE" id="PS00623"/>
    </source>
</evidence>
<keyword evidence="3 6" id="KW-0285">Flavoprotein</keyword>
<feature type="binding site" evidence="5">
    <location>
        <position position="213"/>
    </location>
    <ligand>
        <name>FAD</name>
        <dbReference type="ChEBI" id="CHEBI:57692"/>
    </ligand>
</feature>
<proteinExistence type="inferred from homology"/>
<keyword evidence="10" id="KW-1185">Reference proteome</keyword>
<dbReference type="GO" id="GO:0016614">
    <property type="term" value="F:oxidoreductase activity, acting on CH-OH group of donors"/>
    <property type="evidence" value="ECO:0007669"/>
    <property type="project" value="InterPro"/>
</dbReference>